<dbReference type="Proteomes" id="UP001196413">
    <property type="component" value="Unassembled WGS sequence"/>
</dbReference>
<dbReference type="EMBL" id="JAHQIW010002088">
    <property type="protein sequence ID" value="KAJ1354454.1"/>
    <property type="molecule type" value="Genomic_DNA"/>
</dbReference>
<keyword evidence="2" id="KW-1185">Reference proteome</keyword>
<protein>
    <submittedName>
        <fullName evidence="1">Uncharacterized protein</fullName>
    </submittedName>
</protein>
<comment type="caution">
    <text evidence="1">The sequence shown here is derived from an EMBL/GenBank/DDBJ whole genome shotgun (WGS) entry which is preliminary data.</text>
</comment>
<proteinExistence type="predicted"/>
<name>A0AAD5MVB2_PARTN</name>
<dbReference type="AlphaFoldDB" id="A0AAD5MVB2"/>
<gene>
    <name evidence="1" type="ORF">KIN20_011396</name>
</gene>
<accession>A0AAD5MVB2</accession>
<evidence type="ECO:0000313" key="2">
    <source>
        <dbReference type="Proteomes" id="UP001196413"/>
    </source>
</evidence>
<reference evidence="1" key="1">
    <citation type="submission" date="2021-06" db="EMBL/GenBank/DDBJ databases">
        <title>Parelaphostrongylus tenuis whole genome reference sequence.</title>
        <authorList>
            <person name="Garwood T.J."/>
            <person name="Larsen P.A."/>
            <person name="Fountain-Jones N.M."/>
            <person name="Garbe J.R."/>
            <person name="Macchietto M.G."/>
            <person name="Kania S.A."/>
            <person name="Gerhold R.W."/>
            <person name="Richards J.E."/>
            <person name="Wolf T.M."/>
        </authorList>
    </citation>
    <scope>NUCLEOTIDE SEQUENCE</scope>
    <source>
        <strain evidence="1">MNPRO001-30</strain>
        <tissue evidence="1">Meninges</tissue>
    </source>
</reference>
<organism evidence="1 2">
    <name type="scientific">Parelaphostrongylus tenuis</name>
    <name type="common">Meningeal worm</name>
    <dbReference type="NCBI Taxonomy" id="148309"/>
    <lineage>
        <taxon>Eukaryota</taxon>
        <taxon>Metazoa</taxon>
        <taxon>Ecdysozoa</taxon>
        <taxon>Nematoda</taxon>
        <taxon>Chromadorea</taxon>
        <taxon>Rhabditida</taxon>
        <taxon>Rhabditina</taxon>
        <taxon>Rhabditomorpha</taxon>
        <taxon>Strongyloidea</taxon>
        <taxon>Metastrongylidae</taxon>
        <taxon>Parelaphostrongylus</taxon>
    </lineage>
</organism>
<evidence type="ECO:0000313" key="1">
    <source>
        <dbReference type="EMBL" id="KAJ1354454.1"/>
    </source>
</evidence>
<sequence>MSWGVHYDPLISVMNIGGGRKYTEALAVDVKTTGNGVFVENILNAAPCHFYHMELMIAFRNMYFISHLKSREYGSFEQQSLRPQSVNILIEIYRDCER</sequence>